<dbReference type="Pfam" id="PF13359">
    <property type="entry name" value="DDE_Tnp_4"/>
    <property type="match status" value="1"/>
</dbReference>
<dbReference type="AlphaFoldDB" id="A0A2I0HI40"/>
<dbReference type="EMBL" id="PGOL01008965">
    <property type="protein sequence ID" value="PKI31362.1"/>
    <property type="molecule type" value="Genomic_DNA"/>
</dbReference>
<sequence length="141" mass="15883">MNLSNVDGSNNVWYDREKKCSMILQAIVDPDLRFRDIITGWPGKLSDATILKSLGFYRLAEEGQRLNGKKASLFEGTELREYIVGDSGFPLLPWLLTPFKRKARAQTEAPSRSSSSLPSSLLGPLLCRWALEKPHDLLKFS</sequence>
<dbReference type="GO" id="GO:0046872">
    <property type="term" value="F:metal ion binding"/>
    <property type="evidence" value="ECO:0007669"/>
    <property type="project" value="UniProtKB-KW"/>
</dbReference>
<name>A0A2I0HI40_PUNGR</name>
<dbReference type="Proteomes" id="UP000233551">
    <property type="component" value="Unassembled WGS sequence"/>
</dbReference>
<evidence type="ECO:0000256" key="1">
    <source>
        <dbReference type="ARBA" id="ARBA00001968"/>
    </source>
</evidence>
<reference evidence="4 5" key="1">
    <citation type="submission" date="2017-11" db="EMBL/GenBank/DDBJ databases">
        <title>De-novo sequencing of pomegranate (Punica granatum L.) genome.</title>
        <authorList>
            <person name="Akparov Z."/>
            <person name="Amiraslanov A."/>
            <person name="Hajiyeva S."/>
            <person name="Abbasov M."/>
            <person name="Kaur K."/>
            <person name="Hamwieh A."/>
            <person name="Solovyev V."/>
            <person name="Salamov A."/>
            <person name="Braich B."/>
            <person name="Kosarev P."/>
            <person name="Mahmoud A."/>
            <person name="Hajiyev E."/>
            <person name="Babayeva S."/>
            <person name="Izzatullayeva V."/>
            <person name="Mammadov A."/>
            <person name="Mammadov A."/>
            <person name="Sharifova S."/>
            <person name="Ojaghi J."/>
            <person name="Eynullazada K."/>
            <person name="Bayramov B."/>
            <person name="Abdulazimova A."/>
            <person name="Shahmuradov I."/>
        </authorList>
    </citation>
    <scope>NUCLEOTIDE SEQUENCE [LARGE SCALE GENOMIC DNA]</scope>
    <source>
        <strain evidence="5">cv. AG2017</strain>
        <tissue evidence="4">Leaf</tissue>
    </source>
</reference>
<organism evidence="4 5">
    <name type="scientific">Punica granatum</name>
    <name type="common">Pomegranate</name>
    <dbReference type="NCBI Taxonomy" id="22663"/>
    <lineage>
        <taxon>Eukaryota</taxon>
        <taxon>Viridiplantae</taxon>
        <taxon>Streptophyta</taxon>
        <taxon>Embryophyta</taxon>
        <taxon>Tracheophyta</taxon>
        <taxon>Spermatophyta</taxon>
        <taxon>Magnoliopsida</taxon>
        <taxon>eudicotyledons</taxon>
        <taxon>Gunneridae</taxon>
        <taxon>Pentapetalae</taxon>
        <taxon>rosids</taxon>
        <taxon>malvids</taxon>
        <taxon>Myrtales</taxon>
        <taxon>Lythraceae</taxon>
        <taxon>Punica</taxon>
    </lineage>
</organism>
<keyword evidence="2" id="KW-0479">Metal-binding</keyword>
<evidence type="ECO:0000256" key="2">
    <source>
        <dbReference type="ARBA" id="ARBA00022723"/>
    </source>
</evidence>
<dbReference type="STRING" id="22663.A0A2I0HI40"/>
<feature type="domain" description="DDE Tnp4" evidence="3">
    <location>
        <begin position="5"/>
        <end position="107"/>
    </location>
</feature>
<comment type="cofactor">
    <cofactor evidence="1">
        <name>a divalent metal cation</name>
        <dbReference type="ChEBI" id="CHEBI:60240"/>
    </cofactor>
</comment>
<accession>A0A2I0HI40</accession>
<evidence type="ECO:0000313" key="5">
    <source>
        <dbReference type="Proteomes" id="UP000233551"/>
    </source>
</evidence>
<keyword evidence="5" id="KW-1185">Reference proteome</keyword>
<protein>
    <recommendedName>
        <fullName evidence="3">DDE Tnp4 domain-containing protein</fullName>
    </recommendedName>
</protein>
<comment type="caution">
    <text evidence="4">The sequence shown here is derived from an EMBL/GenBank/DDBJ whole genome shotgun (WGS) entry which is preliminary data.</text>
</comment>
<proteinExistence type="predicted"/>
<evidence type="ECO:0000259" key="3">
    <source>
        <dbReference type="Pfam" id="PF13359"/>
    </source>
</evidence>
<gene>
    <name evidence="4" type="ORF">CRG98_048245</name>
</gene>
<dbReference type="InterPro" id="IPR027806">
    <property type="entry name" value="HARBI1_dom"/>
</dbReference>
<evidence type="ECO:0000313" key="4">
    <source>
        <dbReference type="EMBL" id="PKI31362.1"/>
    </source>
</evidence>